<reference evidence="1" key="2">
    <citation type="journal article" date="2020" name="Nat. Commun.">
        <title>Large-scale genome sequencing of mycorrhizal fungi provides insights into the early evolution of symbiotic traits.</title>
        <authorList>
            <person name="Miyauchi S."/>
            <person name="Kiss E."/>
            <person name="Kuo A."/>
            <person name="Drula E."/>
            <person name="Kohler A."/>
            <person name="Sanchez-Garcia M."/>
            <person name="Morin E."/>
            <person name="Andreopoulos B."/>
            <person name="Barry K.W."/>
            <person name="Bonito G."/>
            <person name="Buee M."/>
            <person name="Carver A."/>
            <person name="Chen C."/>
            <person name="Cichocki N."/>
            <person name="Clum A."/>
            <person name="Culley D."/>
            <person name="Crous P.W."/>
            <person name="Fauchery L."/>
            <person name="Girlanda M."/>
            <person name="Hayes R.D."/>
            <person name="Keri Z."/>
            <person name="LaButti K."/>
            <person name="Lipzen A."/>
            <person name="Lombard V."/>
            <person name="Magnuson J."/>
            <person name="Maillard F."/>
            <person name="Murat C."/>
            <person name="Nolan M."/>
            <person name="Ohm R.A."/>
            <person name="Pangilinan J."/>
            <person name="Pereira M.F."/>
            <person name="Perotto S."/>
            <person name="Peter M."/>
            <person name="Pfister S."/>
            <person name="Riley R."/>
            <person name="Sitrit Y."/>
            <person name="Stielow J.B."/>
            <person name="Szollosi G."/>
            <person name="Zifcakova L."/>
            <person name="Stursova M."/>
            <person name="Spatafora J.W."/>
            <person name="Tedersoo L."/>
            <person name="Vaario L.M."/>
            <person name="Yamada A."/>
            <person name="Yan M."/>
            <person name="Wang P."/>
            <person name="Xu J."/>
            <person name="Bruns T."/>
            <person name="Baldrian P."/>
            <person name="Vilgalys R."/>
            <person name="Dunand C."/>
            <person name="Henrissat B."/>
            <person name="Grigoriev I.V."/>
            <person name="Hibbett D."/>
            <person name="Nagy L.G."/>
            <person name="Martin F.M."/>
        </authorList>
    </citation>
    <scope>NUCLEOTIDE SEQUENCE</scope>
    <source>
        <strain evidence="1">P2</strain>
    </source>
</reference>
<gene>
    <name evidence="1" type="ORF">BDM02DRAFT_3270450</name>
</gene>
<dbReference type="EMBL" id="MU118039">
    <property type="protein sequence ID" value="KAF9647204.1"/>
    <property type="molecule type" value="Genomic_DNA"/>
</dbReference>
<name>A0ACB6ZCE9_THEGA</name>
<protein>
    <submittedName>
        <fullName evidence="1">Uncharacterized protein</fullName>
    </submittedName>
</protein>
<keyword evidence="2" id="KW-1185">Reference proteome</keyword>
<sequence length="463" mass="51880">MALRAFKDPERARPWEPQLQTSPPSPHIPVFLACAASDTDMVELNLEQVLETTDTVVQELLATGELDHLTFKDVLLRIDTRLELPRGTLLRYEHKSTVKELIKGLVAGNADDQPPSPPKKKIARPEPEAAAKSNKRRKTYTKASDREGSDNEPEPKKVKKSPPIPKAKAKEVKVDKASKTETKKASDKSKTSGKVYKAPISVELVDSDLDDTDPGLSTSKPPTSTSSPKKLNLRITDSESETDSLDLPRPTKPRSSLKQPKEKQQKKKYAHGILNFQTSDSEVSSLFNDEPPKRRRKAKGEKDETKPKGARQKKEKKELSKDEETIKRLKSLVVACGVRKVWSKEFKGLDKPSAQIKRLNSILSELGMTGRMSMEQARAIKAKREFAQELEDVKDFEKKVVGGSEGRSSRKKLGSGRKDVESSDEDDEGDEDDKPRKKRIKYFSPQNARNSINAFLEDQSDED</sequence>
<proteinExistence type="predicted"/>
<accession>A0ACB6ZCE9</accession>
<dbReference type="Proteomes" id="UP000886501">
    <property type="component" value="Unassembled WGS sequence"/>
</dbReference>
<organism evidence="1 2">
    <name type="scientific">Thelephora ganbajun</name>
    <name type="common">Ganba fungus</name>
    <dbReference type="NCBI Taxonomy" id="370292"/>
    <lineage>
        <taxon>Eukaryota</taxon>
        <taxon>Fungi</taxon>
        <taxon>Dikarya</taxon>
        <taxon>Basidiomycota</taxon>
        <taxon>Agaricomycotina</taxon>
        <taxon>Agaricomycetes</taxon>
        <taxon>Thelephorales</taxon>
        <taxon>Thelephoraceae</taxon>
        <taxon>Thelephora</taxon>
    </lineage>
</organism>
<comment type="caution">
    <text evidence="1">The sequence shown here is derived from an EMBL/GenBank/DDBJ whole genome shotgun (WGS) entry which is preliminary data.</text>
</comment>
<evidence type="ECO:0000313" key="2">
    <source>
        <dbReference type="Proteomes" id="UP000886501"/>
    </source>
</evidence>
<reference evidence="1" key="1">
    <citation type="submission" date="2019-10" db="EMBL/GenBank/DDBJ databases">
        <authorList>
            <consortium name="DOE Joint Genome Institute"/>
            <person name="Kuo A."/>
            <person name="Miyauchi S."/>
            <person name="Kiss E."/>
            <person name="Drula E."/>
            <person name="Kohler A."/>
            <person name="Sanchez-Garcia M."/>
            <person name="Andreopoulos B."/>
            <person name="Barry K.W."/>
            <person name="Bonito G."/>
            <person name="Buee M."/>
            <person name="Carver A."/>
            <person name="Chen C."/>
            <person name="Cichocki N."/>
            <person name="Clum A."/>
            <person name="Culley D."/>
            <person name="Crous P.W."/>
            <person name="Fauchery L."/>
            <person name="Girlanda M."/>
            <person name="Hayes R."/>
            <person name="Keri Z."/>
            <person name="Labutti K."/>
            <person name="Lipzen A."/>
            <person name="Lombard V."/>
            <person name="Magnuson J."/>
            <person name="Maillard F."/>
            <person name="Morin E."/>
            <person name="Murat C."/>
            <person name="Nolan M."/>
            <person name="Ohm R."/>
            <person name="Pangilinan J."/>
            <person name="Pereira M."/>
            <person name="Perotto S."/>
            <person name="Peter M."/>
            <person name="Riley R."/>
            <person name="Sitrit Y."/>
            <person name="Stielow B."/>
            <person name="Szollosi G."/>
            <person name="Zifcakova L."/>
            <person name="Stursova M."/>
            <person name="Spatafora J.W."/>
            <person name="Tedersoo L."/>
            <person name="Vaario L.-M."/>
            <person name="Yamada A."/>
            <person name="Yan M."/>
            <person name="Wang P."/>
            <person name="Xu J."/>
            <person name="Bruns T."/>
            <person name="Baldrian P."/>
            <person name="Vilgalys R."/>
            <person name="Henrissat B."/>
            <person name="Grigoriev I.V."/>
            <person name="Hibbett D."/>
            <person name="Nagy L.G."/>
            <person name="Martin F.M."/>
        </authorList>
    </citation>
    <scope>NUCLEOTIDE SEQUENCE</scope>
    <source>
        <strain evidence="1">P2</strain>
    </source>
</reference>
<evidence type="ECO:0000313" key="1">
    <source>
        <dbReference type="EMBL" id="KAF9647204.1"/>
    </source>
</evidence>